<dbReference type="AlphaFoldDB" id="A0A1Y5HXD6"/>
<name>A0A1Y5HXD6_OSTTA</name>
<dbReference type="HAMAP" id="MF_00163">
    <property type="entry name" value="Pep_deformylase"/>
    <property type="match status" value="1"/>
</dbReference>
<sequence length="284" mass="31419">MAHRSALGARCDGVGVRPSRAVRGRRWATMRRRAYGTSDADGTWREHASNAFTKLIDVARGQRDVVQAGAPALRDRAKEIDPREIDSAEIQELIGEMVRVMRARGVGLAAPQLGIRKRVIVLEDTEEGMSDSSAEELASQKRAPFACKVIINPTLERVGDASAIFFEGCLSVAGYRACVRRHLSVRCRGLGGDGKPVDFIATGWQARILQHELDHLDGVLYTDRMESRTFRRVDMLSEPLPGDHAEFGAGVVLGESVIRIERTMSDAESVEQRVKNSRKNRKGR</sequence>
<gene>
    <name evidence="8" type="ORF">BE221DRAFT_187763</name>
</gene>
<dbReference type="PRINTS" id="PR01576">
    <property type="entry name" value="PDEFORMYLASE"/>
</dbReference>
<dbReference type="GO" id="GO:0005739">
    <property type="term" value="C:mitochondrion"/>
    <property type="evidence" value="ECO:0007669"/>
    <property type="project" value="TreeGrafter"/>
</dbReference>
<dbReference type="NCBIfam" id="NF001159">
    <property type="entry name" value="PRK00150.1-3"/>
    <property type="match status" value="1"/>
</dbReference>
<dbReference type="PANTHER" id="PTHR10458:SF2">
    <property type="entry name" value="PEPTIDE DEFORMYLASE, MITOCHONDRIAL"/>
    <property type="match status" value="1"/>
</dbReference>
<keyword evidence="7" id="KW-0150">Chloroplast</keyword>
<accession>A0A1Y5HXD6</accession>
<dbReference type="FunFam" id="3.90.45.10:FF:000003">
    <property type="entry name" value="Peptide deformylase"/>
    <property type="match status" value="1"/>
</dbReference>
<dbReference type="CDD" id="cd00487">
    <property type="entry name" value="Pep_deformylase"/>
    <property type="match status" value="1"/>
</dbReference>
<dbReference type="InterPro" id="IPR036821">
    <property type="entry name" value="Peptide_deformylase_sf"/>
</dbReference>
<dbReference type="Pfam" id="PF01327">
    <property type="entry name" value="Pep_deformylase"/>
    <property type="match status" value="1"/>
</dbReference>
<keyword evidence="3 7" id="KW-0479">Metal-binding</keyword>
<dbReference type="EC" id="3.5.1.88" evidence="2 7"/>
<evidence type="ECO:0000256" key="2">
    <source>
        <dbReference type="ARBA" id="ARBA00012175"/>
    </source>
</evidence>
<proteinExistence type="inferred from homology"/>
<dbReference type="SUPFAM" id="SSF56420">
    <property type="entry name" value="Peptide deformylase"/>
    <property type="match status" value="1"/>
</dbReference>
<protein>
    <recommendedName>
        <fullName evidence="2 7">Peptide deformylase</fullName>
        <ecNumber evidence="2 7">3.5.1.88</ecNumber>
    </recommendedName>
</protein>
<dbReference type="InterPro" id="IPR023635">
    <property type="entry name" value="Peptide_deformylase"/>
</dbReference>
<dbReference type="Gene3D" id="3.90.45.10">
    <property type="entry name" value="Peptide deformylase"/>
    <property type="match status" value="1"/>
</dbReference>
<evidence type="ECO:0000256" key="4">
    <source>
        <dbReference type="ARBA" id="ARBA00022801"/>
    </source>
</evidence>
<evidence type="ECO:0000256" key="7">
    <source>
        <dbReference type="RuleBase" id="RU362111"/>
    </source>
</evidence>
<comment type="catalytic activity">
    <reaction evidence="7">
        <text>N-terminal N-formyl-L-methionyl-[peptide] + H2O = N-terminal L-methionyl-[peptide] + formate</text>
        <dbReference type="Rhea" id="RHEA:24420"/>
        <dbReference type="Rhea" id="RHEA-COMP:10639"/>
        <dbReference type="Rhea" id="RHEA-COMP:10640"/>
        <dbReference type="ChEBI" id="CHEBI:15377"/>
        <dbReference type="ChEBI" id="CHEBI:15740"/>
        <dbReference type="ChEBI" id="CHEBI:49298"/>
        <dbReference type="ChEBI" id="CHEBI:64731"/>
        <dbReference type="EC" id="3.5.1.88"/>
    </reaction>
</comment>
<dbReference type="GO" id="GO:0009507">
    <property type="term" value="C:chloroplast"/>
    <property type="evidence" value="ECO:0007669"/>
    <property type="project" value="UniProtKB-SubCell"/>
</dbReference>
<dbReference type="GO" id="GO:0042586">
    <property type="term" value="F:peptide deformylase activity"/>
    <property type="evidence" value="ECO:0007669"/>
    <property type="project" value="UniProtKB-EC"/>
</dbReference>
<comment type="similarity">
    <text evidence="1 7">Belongs to the polypeptide deformylase family.</text>
</comment>
<evidence type="ECO:0000256" key="6">
    <source>
        <dbReference type="ARBA" id="ARBA00037114"/>
    </source>
</evidence>
<evidence type="ECO:0000256" key="5">
    <source>
        <dbReference type="ARBA" id="ARBA00022917"/>
    </source>
</evidence>
<keyword evidence="7" id="KW-0809">Transit peptide</keyword>
<dbReference type="EMBL" id="KZ155839">
    <property type="protein sequence ID" value="OUS41830.1"/>
    <property type="molecule type" value="Genomic_DNA"/>
</dbReference>
<dbReference type="GO" id="GO:0046872">
    <property type="term" value="F:metal ion binding"/>
    <property type="evidence" value="ECO:0007669"/>
    <property type="project" value="UniProtKB-KW"/>
</dbReference>
<keyword evidence="5 7" id="KW-0648">Protein biosynthesis</keyword>
<dbReference type="PANTHER" id="PTHR10458">
    <property type="entry name" value="PEPTIDE DEFORMYLASE"/>
    <property type="match status" value="1"/>
</dbReference>
<comment type="function">
    <text evidence="6 7">Removes the formyl group from the N-terminal Met of newly synthesized proteins.</text>
</comment>
<dbReference type="GO" id="GO:0006412">
    <property type="term" value="P:translation"/>
    <property type="evidence" value="ECO:0007669"/>
    <property type="project" value="UniProtKB-KW"/>
</dbReference>
<evidence type="ECO:0000256" key="1">
    <source>
        <dbReference type="ARBA" id="ARBA00010759"/>
    </source>
</evidence>
<dbReference type="Proteomes" id="UP000195557">
    <property type="component" value="Unassembled WGS sequence"/>
</dbReference>
<evidence type="ECO:0000313" key="8">
    <source>
        <dbReference type="EMBL" id="OUS41830.1"/>
    </source>
</evidence>
<organism evidence="8">
    <name type="scientific">Ostreococcus tauri</name>
    <name type="common">Marine green alga</name>
    <dbReference type="NCBI Taxonomy" id="70448"/>
    <lineage>
        <taxon>Eukaryota</taxon>
        <taxon>Viridiplantae</taxon>
        <taxon>Chlorophyta</taxon>
        <taxon>Mamiellophyceae</taxon>
        <taxon>Mamiellales</taxon>
        <taxon>Bathycoccaceae</taxon>
        <taxon>Ostreococcus</taxon>
    </lineage>
</organism>
<keyword evidence="7" id="KW-0934">Plastid</keyword>
<dbReference type="eggNOG" id="KOG3137">
    <property type="taxonomic scope" value="Eukaryota"/>
</dbReference>
<keyword evidence="4 7" id="KW-0378">Hydrolase</keyword>
<evidence type="ECO:0000256" key="3">
    <source>
        <dbReference type="ARBA" id="ARBA00022723"/>
    </source>
</evidence>
<reference evidence="8" key="1">
    <citation type="submission" date="2017-04" db="EMBL/GenBank/DDBJ databases">
        <title>Population genomics of picophytoplankton unveils novel chromosome hypervariability.</title>
        <authorList>
            <consortium name="DOE Joint Genome Institute"/>
            <person name="Blanc-Mathieu R."/>
            <person name="Krasovec M."/>
            <person name="Hebrard M."/>
            <person name="Yau S."/>
            <person name="Desgranges E."/>
            <person name="Martin J."/>
            <person name="Schackwitz W."/>
            <person name="Kuo A."/>
            <person name="Salin G."/>
            <person name="Donnadieu C."/>
            <person name="Desdevises Y."/>
            <person name="Sanchez-Ferandin S."/>
            <person name="Moreau H."/>
            <person name="Rivals E."/>
            <person name="Grigoriev I.V."/>
            <person name="Grimsley N."/>
            <person name="Eyre-Walker A."/>
            <person name="Piganeau G."/>
        </authorList>
    </citation>
    <scope>NUCLEOTIDE SEQUENCE [LARGE SCALE GENOMIC DNA]</scope>
    <source>
        <strain evidence="8">RCC 1115</strain>
    </source>
</reference>
<comment type="subcellular location">
    <subcellularLocation>
        <location evidence="7">Plastid</location>
        <location evidence="7">Chloroplast</location>
    </subcellularLocation>
</comment>